<comment type="caution">
    <text evidence="1">The sequence shown here is derived from an EMBL/GenBank/DDBJ whole genome shotgun (WGS) entry which is preliminary data.</text>
</comment>
<accession>A0ACB9YYV1</accession>
<dbReference type="EMBL" id="MU393490">
    <property type="protein sequence ID" value="KAI4864209.1"/>
    <property type="molecule type" value="Genomic_DNA"/>
</dbReference>
<keyword evidence="2" id="KW-1185">Reference proteome</keyword>
<evidence type="ECO:0000313" key="2">
    <source>
        <dbReference type="Proteomes" id="UP001497700"/>
    </source>
</evidence>
<proteinExistence type="predicted"/>
<reference evidence="1 2" key="1">
    <citation type="journal article" date="2022" name="New Phytol.">
        <title>Ecological generalism drives hyperdiversity of secondary metabolite gene clusters in xylarialean endophytes.</title>
        <authorList>
            <person name="Franco M.E.E."/>
            <person name="Wisecaver J.H."/>
            <person name="Arnold A.E."/>
            <person name="Ju Y.M."/>
            <person name="Slot J.C."/>
            <person name="Ahrendt S."/>
            <person name="Moore L.P."/>
            <person name="Eastman K.E."/>
            <person name="Scott K."/>
            <person name="Konkel Z."/>
            <person name="Mondo S.J."/>
            <person name="Kuo A."/>
            <person name="Hayes R.D."/>
            <person name="Haridas S."/>
            <person name="Andreopoulos B."/>
            <person name="Riley R."/>
            <person name="LaButti K."/>
            <person name="Pangilinan J."/>
            <person name="Lipzen A."/>
            <person name="Amirebrahimi M."/>
            <person name="Yan J."/>
            <person name="Adam C."/>
            <person name="Keymanesh K."/>
            <person name="Ng V."/>
            <person name="Louie K."/>
            <person name="Northen T."/>
            <person name="Drula E."/>
            <person name="Henrissat B."/>
            <person name="Hsieh H.M."/>
            <person name="Youens-Clark K."/>
            <person name="Lutzoni F."/>
            <person name="Miadlikowska J."/>
            <person name="Eastwood D.C."/>
            <person name="Hamelin R.C."/>
            <person name="Grigoriev I.V."/>
            <person name="U'Ren J.M."/>
        </authorList>
    </citation>
    <scope>NUCLEOTIDE SEQUENCE [LARGE SCALE GENOMIC DNA]</scope>
    <source>
        <strain evidence="1 2">CBS 119005</strain>
    </source>
</reference>
<dbReference type="Proteomes" id="UP001497700">
    <property type="component" value="Unassembled WGS sequence"/>
</dbReference>
<name>A0ACB9YYV1_9PEZI</name>
<organism evidence="1 2">
    <name type="scientific">Hypoxylon rubiginosum</name>
    <dbReference type="NCBI Taxonomy" id="110542"/>
    <lineage>
        <taxon>Eukaryota</taxon>
        <taxon>Fungi</taxon>
        <taxon>Dikarya</taxon>
        <taxon>Ascomycota</taxon>
        <taxon>Pezizomycotina</taxon>
        <taxon>Sordariomycetes</taxon>
        <taxon>Xylariomycetidae</taxon>
        <taxon>Xylariales</taxon>
        <taxon>Hypoxylaceae</taxon>
        <taxon>Hypoxylon</taxon>
    </lineage>
</organism>
<protein>
    <submittedName>
        <fullName evidence="1">Uncharacterized protein</fullName>
    </submittedName>
</protein>
<sequence>MGTWVPKISAGSVPTRVLVPNELLIGGNRAETPHSRNRIRSLTYLFHIALSNIMATRIRPVRLVRLVYLLSAIPRLLPVSCLSVACRLSLVSCLWSVACLLGIYGTRYLWYTVSAWYLYEIVVRMRRRLNI</sequence>
<gene>
    <name evidence="1" type="ORF">F4820DRAFT_346527</name>
</gene>
<evidence type="ECO:0000313" key="1">
    <source>
        <dbReference type="EMBL" id="KAI4864209.1"/>
    </source>
</evidence>